<dbReference type="AlphaFoldDB" id="A0A9D4LXU6"/>
<keyword evidence="2" id="KW-1185">Reference proteome</keyword>
<organism evidence="1 2">
    <name type="scientific">Dreissena polymorpha</name>
    <name type="common">Zebra mussel</name>
    <name type="synonym">Mytilus polymorpha</name>
    <dbReference type="NCBI Taxonomy" id="45954"/>
    <lineage>
        <taxon>Eukaryota</taxon>
        <taxon>Metazoa</taxon>
        <taxon>Spiralia</taxon>
        <taxon>Lophotrochozoa</taxon>
        <taxon>Mollusca</taxon>
        <taxon>Bivalvia</taxon>
        <taxon>Autobranchia</taxon>
        <taxon>Heteroconchia</taxon>
        <taxon>Euheterodonta</taxon>
        <taxon>Imparidentia</taxon>
        <taxon>Neoheterodontei</taxon>
        <taxon>Myida</taxon>
        <taxon>Dreissenoidea</taxon>
        <taxon>Dreissenidae</taxon>
        <taxon>Dreissena</taxon>
    </lineage>
</organism>
<name>A0A9D4LXU6_DREPO</name>
<reference evidence="1" key="2">
    <citation type="submission" date="2020-11" db="EMBL/GenBank/DDBJ databases">
        <authorList>
            <person name="McCartney M.A."/>
            <person name="Auch B."/>
            <person name="Kono T."/>
            <person name="Mallez S."/>
            <person name="Becker A."/>
            <person name="Gohl D.M."/>
            <person name="Silverstein K.A.T."/>
            <person name="Koren S."/>
            <person name="Bechman K.B."/>
            <person name="Herman A."/>
            <person name="Abrahante J.E."/>
            <person name="Garbe J."/>
        </authorList>
    </citation>
    <scope>NUCLEOTIDE SEQUENCE</scope>
    <source>
        <strain evidence="1">Duluth1</strain>
        <tissue evidence="1">Whole animal</tissue>
    </source>
</reference>
<gene>
    <name evidence="1" type="ORF">DPMN_028940</name>
</gene>
<evidence type="ECO:0000313" key="1">
    <source>
        <dbReference type="EMBL" id="KAH3865894.1"/>
    </source>
</evidence>
<evidence type="ECO:0000313" key="2">
    <source>
        <dbReference type="Proteomes" id="UP000828390"/>
    </source>
</evidence>
<reference evidence="1" key="1">
    <citation type="journal article" date="2019" name="bioRxiv">
        <title>The Genome of the Zebra Mussel, Dreissena polymorpha: A Resource for Invasive Species Research.</title>
        <authorList>
            <person name="McCartney M.A."/>
            <person name="Auch B."/>
            <person name="Kono T."/>
            <person name="Mallez S."/>
            <person name="Zhang Y."/>
            <person name="Obille A."/>
            <person name="Becker A."/>
            <person name="Abrahante J.E."/>
            <person name="Garbe J."/>
            <person name="Badalamenti J.P."/>
            <person name="Herman A."/>
            <person name="Mangelson H."/>
            <person name="Liachko I."/>
            <person name="Sullivan S."/>
            <person name="Sone E.D."/>
            <person name="Koren S."/>
            <person name="Silverstein K.A.T."/>
            <person name="Beckman K.B."/>
            <person name="Gohl D.M."/>
        </authorList>
    </citation>
    <scope>NUCLEOTIDE SEQUENCE</scope>
    <source>
        <strain evidence="1">Duluth1</strain>
        <tissue evidence="1">Whole animal</tissue>
    </source>
</reference>
<accession>A0A9D4LXU6</accession>
<dbReference type="Proteomes" id="UP000828390">
    <property type="component" value="Unassembled WGS sequence"/>
</dbReference>
<dbReference type="EMBL" id="JAIWYP010000002">
    <property type="protein sequence ID" value="KAH3865894.1"/>
    <property type="molecule type" value="Genomic_DNA"/>
</dbReference>
<proteinExistence type="predicted"/>
<protein>
    <submittedName>
        <fullName evidence="1">Uncharacterized protein</fullName>
    </submittedName>
</protein>
<sequence length="91" mass="10109">MMQGFYCRISTEPCKFMVTKHASYALSVTKDEFIDQGRELSPEEAEIQKAVFGPCMNIVSGCVQICKLSVTTHAIQETLTMYTKHALASLA</sequence>
<comment type="caution">
    <text evidence="1">The sequence shown here is derived from an EMBL/GenBank/DDBJ whole genome shotgun (WGS) entry which is preliminary data.</text>
</comment>